<gene>
    <name evidence="4" type="ordered locus">HCH_06734</name>
</gene>
<evidence type="ECO:0000259" key="3">
    <source>
        <dbReference type="PROSITE" id="PS50937"/>
    </source>
</evidence>
<dbReference type="HOGENOM" id="CLU_060077_2_2_6"/>
<evidence type="ECO:0000313" key="5">
    <source>
        <dbReference type="Proteomes" id="UP000000238"/>
    </source>
</evidence>
<proteinExistence type="predicted"/>
<dbReference type="GO" id="GO:0003700">
    <property type="term" value="F:DNA-binding transcription factor activity"/>
    <property type="evidence" value="ECO:0007669"/>
    <property type="project" value="InterPro"/>
</dbReference>
<dbReference type="RefSeq" id="WP_011400411.1">
    <property type="nucleotide sequence ID" value="NC_007645.1"/>
</dbReference>
<dbReference type="PRINTS" id="PR00040">
    <property type="entry name" value="HTHMERR"/>
</dbReference>
<dbReference type="Proteomes" id="UP000000238">
    <property type="component" value="Chromosome"/>
</dbReference>
<dbReference type="PANTHER" id="PTHR30204">
    <property type="entry name" value="REDOX-CYCLING DRUG-SENSING TRANSCRIPTIONAL ACTIVATOR SOXR"/>
    <property type="match status" value="1"/>
</dbReference>
<name>Q2S7L4_HAHCH</name>
<dbReference type="PROSITE" id="PS50937">
    <property type="entry name" value="HTH_MERR_2"/>
    <property type="match status" value="1"/>
</dbReference>
<evidence type="ECO:0000256" key="2">
    <source>
        <dbReference type="SAM" id="Coils"/>
    </source>
</evidence>
<dbReference type="InterPro" id="IPR000551">
    <property type="entry name" value="MerR-type_HTH_dom"/>
</dbReference>
<reference evidence="4 5" key="1">
    <citation type="journal article" date="2005" name="Nucleic Acids Res.">
        <title>Genomic blueprint of Hahella chejuensis, a marine microbe producing an algicidal agent.</title>
        <authorList>
            <person name="Jeong H."/>
            <person name="Yim J.H."/>
            <person name="Lee C."/>
            <person name="Choi S.-H."/>
            <person name="Park Y.K."/>
            <person name="Yoon S.H."/>
            <person name="Hur C.-G."/>
            <person name="Kang H.-Y."/>
            <person name="Kim D."/>
            <person name="Lee H.H."/>
            <person name="Park K.H."/>
            <person name="Park S.-H."/>
            <person name="Park H.-S."/>
            <person name="Lee H.K."/>
            <person name="Oh T.K."/>
            <person name="Kim J.F."/>
        </authorList>
    </citation>
    <scope>NUCLEOTIDE SEQUENCE [LARGE SCALE GENOMIC DNA]</scope>
    <source>
        <strain evidence="4 5">KCTC 2396</strain>
    </source>
</reference>
<keyword evidence="5" id="KW-1185">Reference proteome</keyword>
<dbReference type="PANTHER" id="PTHR30204:SF92">
    <property type="entry name" value="HTH-TYPE TRANSCRIPTIONAL REGULATOR ZNTR"/>
    <property type="match status" value="1"/>
</dbReference>
<accession>Q2S7L4</accession>
<dbReference type="STRING" id="349521.HCH_06734"/>
<dbReference type="KEGG" id="hch:HCH_06734"/>
<dbReference type="GO" id="GO:0003677">
    <property type="term" value="F:DNA binding"/>
    <property type="evidence" value="ECO:0007669"/>
    <property type="project" value="UniProtKB-KW"/>
</dbReference>
<dbReference type="Gene3D" id="1.10.1660.10">
    <property type="match status" value="1"/>
</dbReference>
<feature type="coiled-coil region" evidence="2">
    <location>
        <begin position="86"/>
        <end position="116"/>
    </location>
</feature>
<evidence type="ECO:0000256" key="1">
    <source>
        <dbReference type="ARBA" id="ARBA00023125"/>
    </source>
</evidence>
<evidence type="ECO:0000313" key="4">
    <source>
        <dbReference type="EMBL" id="ABC33360.1"/>
    </source>
</evidence>
<dbReference type="AlphaFoldDB" id="Q2S7L4"/>
<dbReference type="CDD" id="cd04787">
    <property type="entry name" value="HTH_HMRTR_unk"/>
    <property type="match status" value="1"/>
</dbReference>
<dbReference type="eggNOG" id="COG0789">
    <property type="taxonomic scope" value="Bacteria"/>
</dbReference>
<sequence>MRGLQLKVSEMAKRSGVTADTVRFYTKQGLLQPTRDPDNGYQLYDRDDLQKLIFAKKARQLGFSVKEINQIMAQAEDHHSPCPMVRRLFEEKFAEVERQIAELTQLKTRMQEAMSAWEHMPDGDPNGHTICRLIEHWEQETDAQR</sequence>
<dbReference type="InterPro" id="IPR009061">
    <property type="entry name" value="DNA-bd_dom_put_sf"/>
</dbReference>
<dbReference type="SMART" id="SM00422">
    <property type="entry name" value="HTH_MERR"/>
    <property type="match status" value="1"/>
</dbReference>
<feature type="domain" description="HTH merR-type" evidence="3">
    <location>
        <begin position="5"/>
        <end position="74"/>
    </location>
</feature>
<organism evidence="4 5">
    <name type="scientific">Hahella chejuensis (strain KCTC 2396)</name>
    <dbReference type="NCBI Taxonomy" id="349521"/>
    <lineage>
        <taxon>Bacteria</taxon>
        <taxon>Pseudomonadati</taxon>
        <taxon>Pseudomonadota</taxon>
        <taxon>Gammaproteobacteria</taxon>
        <taxon>Oceanospirillales</taxon>
        <taxon>Hahellaceae</taxon>
        <taxon>Hahella</taxon>
    </lineage>
</organism>
<dbReference type="InterPro" id="IPR047057">
    <property type="entry name" value="MerR_fam"/>
</dbReference>
<dbReference type="EMBL" id="CP000155">
    <property type="protein sequence ID" value="ABC33360.1"/>
    <property type="molecule type" value="Genomic_DNA"/>
</dbReference>
<dbReference type="SUPFAM" id="SSF46955">
    <property type="entry name" value="Putative DNA-binding domain"/>
    <property type="match status" value="1"/>
</dbReference>
<keyword evidence="2" id="KW-0175">Coiled coil</keyword>
<keyword evidence="1" id="KW-0238">DNA-binding</keyword>
<dbReference type="Pfam" id="PF13411">
    <property type="entry name" value="MerR_1"/>
    <property type="match status" value="1"/>
</dbReference>
<protein>
    <submittedName>
        <fullName evidence="4">Predicted transcriptional regulator</fullName>
    </submittedName>
</protein>